<evidence type="ECO:0000256" key="4">
    <source>
        <dbReference type="ARBA" id="ARBA00022448"/>
    </source>
</evidence>
<dbReference type="SUPFAM" id="SSF160544">
    <property type="entry name" value="EscU C-terminal domain-like"/>
    <property type="match status" value="1"/>
</dbReference>
<keyword evidence="7 12" id="KW-1005">Bacterial flagellum biogenesis</keyword>
<keyword evidence="9 12" id="KW-1133">Transmembrane helix</keyword>
<evidence type="ECO:0000256" key="11">
    <source>
        <dbReference type="ARBA" id="ARBA00023225"/>
    </source>
</evidence>
<comment type="similarity">
    <text evidence="2 12">Belongs to the type III secretion exporter family.</text>
</comment>
<keyword evidence="4 12" id="KW-0813">Transport</keyword>
<comment type="function">
    <text evidence="12">Required for formation of the rod structure in the basal body of the flagellar apparatus. Together with FliI and FliH, may constitute the export apparatus of flagellin.</text>
</comment>
<dbReference type="EMBL" id="BGZO01000001">
    <property type="protein sequence ID" value="GBR75344.1"/>
    <property type="molecule type" value="Genomic_DNA"/>
</dbReference>
<feature type="region of interest" description="Disordered" evidence="13">
    <location>
        <begin position="1"/>
        <end position="20"/>
    </location>
</feature>
<keyword evidence="5 12" id="KW-1003">Cell membrane</keyword>
<protein>
    <recommendedName>
        <fullName evidence="3 12">Flagellar biosynthetic protein FlhB</fullName>
    </recommendedName>
</protein>
<comment type="subcellular location">
    <subcellularLocation>
        <location evidence="1">Cell membrane</location>
        <topology evidence="1">Multi-pass membrane protein</topology>
    </subcellularLocation>
</comment>
<evidence type="ECO:0000256" key="1">
    <source>
        <dbReference type="ARBA" id="ARBA00004651"/>
    </source>
</evidence>
<comment type="caution">
    <text evidence="14">The sequence shown here is derived from an EMBL/GenBank/DDBJ whole genome shotgun (WGS) entry which is preliminary data.</text>
</comment>
<name>A0A388TE91_9BACT</name>
<gene>
    <name evidence="12 14" type="primary">flhB</name>
    <name evidence="14" type="ORF">NO2_0028</name>
</gene>
<dbReference type="PANTHER" id="PTHR30531:SF12">
    <property type="entry name" value="FLAGELLAR BIOSYNTHETIC PROTEIN FLHB"/>
    <property type="match status" value="1"/>
</dbReference>
<feature type="transmembrane region" description="Helical" evidence="12">
    <location>
        <begin position="185"/>
        <end position="211"/>
    </location>
</feature>
<proteinExistence type="inferred from homology"/>
<dbReference type="Gene3D" id="6.10.250.2080">
    <property type="match status" value="1"/>
</dbReference>
<evidence type="ECO:0000256" key="7">
    <source>
        <dbReference type="ARBA" id="ARBA00022795"/>
    </source>
</evidence>
<feature type="transmembrane region" description="Helical" evidence="12">
    <location>
        <begin position="84"/>
        <end position="107"/>
    </location>
</feature>
<dbReference type="Proteomes" id="UP000275925">
    <property type="component" value="Unassembled WGS sequence"/>
</dbReference>
<evidence type="ECO:0000256" key="13">
    <source>
        <dbReference type="SAM" id="MobiDB-lite"/>
    </source>
</evidence>
<evidence type="ECO:0000256" key="6">
    <source>
        <dbReference type="ARBA" id="ARBA00022692"/>
    </source>
</evidence>
<comment type="caution">
    <text evidence="12">Lacks conserved residue(s) required for the propagation of feature annotation.</text>
</comment>
<feature type="transmembrane region" description="Helical" evidence="12">
    <location>
        <begin position="143"/>
        <end position="165"/>
    </location>
</feature>
<evidence type="ECO:0000256" key="9">
    <source>
        <dbReference type="ARBA" id="ARBA00022989"/>
    </source>
</evidence>
<dbReference type="Gene3D" id="3.40.1690.10">
    <property type="entry name" value="secretion proteins EscU"/>
    <property type="match status" value="1"/>
</dbReference>
<keyword evidence="11 12" id="KW-1006">Bacterial flagellum protein export</keyword>
<dbReference type="InterPro" id="IPR006136">
    <property type="entry name" value="FlhB"/>
</dbReference>
<keyword evidence="6 12" id="KW-0812">Transmembrane</keyword>
<evidence type="ECO:0000313" key="15">
    <source>
        <dbReference type="Proteomes" id="UP000275925"/>
    </source>
</evidence>
<dbReference type="PRINTS" id="PR00950">
    <property type="entry name" value="TYPE3IMSPROT"/>
</dbReference>
<evidence type="ECO:0000256" key="8">
    <source>
        <dbReference type="ARBA" id="ARBA00022927"/>
    </source>
</evidence>
<dbReference type="AlphaFoldDB" id="A0A388TE91"/>
<reference evidence="14 15" key="1">
    <citation type="journal article" date="2019" name="ISME J.">
        <title>Genome analyses of uncultured TG2/ZB3 bacteria in 'Margulisbacteria' specifically attached to ectosymbiotic spirochetes of protists in the termite gut.</title>
        <authorList>
            <person name="Utami Y.D."/>
            <person name="Kuwahara H."/>
            <person name="Igai K."/>
            <person name="Murakami T."/>
            <person name="Sugaya K."/>
            <person name="Morikawa T."/>
            <person name="Nagura Y."/>
            <person name="Yuki M."/>
            <person name="Deevong P."/>
            <person name="Inoue T."/>
            <person name="Kihara K."/>
            <person name="Lo N."/>
            <person name="Yamada A."/>
            <person name="Ohkuma M."/>
            <person name="Hongoh Y."/>
        </authorList>
    </citation>
    <scope>NUCLEOTIDE SEQUENCE [LARGE SCALE GENOMIC DNA]</scope>
    <source>
        <strain evidence="14">NkOx7-02</strain>
    </source>
</reference>
<evidence type="ECO:0000256" key="3">
    <source>
        <dbReference type="ARBA" id="ARBA00021622"/>
    </source>
</evidence>
<dbReference type="InterPro" id="IPR029025">
    <property type="entry name" value="T3SS_substrate_exporter_C"/>
</dbReference>
<evidence type="ECO:0000256" key="2">
    <source>
        <dbReference type="ARBA" id="ARBA00010690"/>
    </source>
</evidence>
<keyword evidence="14" id="KW-0966">Cell projection</keyword>
<dbReference type="GO" id="GO:0005886">
    <property type="term" value="C:plasma membrane"/>
    <property type="evidence" value="ECO:0007669"/>
    <property type="project" value="UniProtKB-SubCell"/>
</dbReference>
<accession>A0A388TE91</accession>
<keyword evidence="10 12" id="KW-0472">Membrane</keyword>
<dbReference type="NCBIfam" id="TIGR00328">
    <property type="entry name" value="flhB"/>
    <property type="match status" value="1"/>
</dbReference>
<keyword evidence="14" id="KW-0969">Cilium</keyword>
<keyword evidence="14" id="KW-0282">Flagellum</keyword>
<evidence type="ECO:0000256" key="5">
    <source>
        <dbReference type="ARBA" id="ARBA00022475"/>
    </source>
</evidence>
<dbReference type="GO" id="GO:0044780">
    <property type="term" value="P:bacterial-type flagellum assembly"/>
    <property type="evidence" value="ECO:0007669"/>
    <property type="project" value="InterPro"/>
</dbReference>
<dbReference type="PANTHER" id="PTHR30531">
    <property type="entry name" value="FLAGELLAR BIOSYNTHETIC PROTEIN FLHB"/>
    <property type="match status" value="1"/>
</dbReference>
<dbReference type="Pfam" id="PF01312">
    <property type="entry name" value="Bac_export_2"/>
    <property type="match status" value="1"/>
</dbReference>
<evidence type="ECO:0000313" key="14">
    <source>
        <dbReference type="EMBL" id="GBR75344.1"/>
    </source>
</evidence>
<keyword evidence="8 12" id="KW-0653">Protein transport</keyword>
<evidence type="ECO:0000256" key="12">
    <source>
        <dbReference type="RuleBase" id="RU364091"/>
    </source>
</evidence>
<sequence>MGEEGGDKTEEPTPHKLQELRKKGQVAHSKEITTAILLIVAYRTFAGQAENIWLRLLNFAQEMFRQIATARDINLGTFAGLFSYGVYTILTSIIVLLLVIFAVTIIVSMAQTQFLFSGESLKPDLNKLNPLSGLKRIFSLKGLIQILITAVKIILVAWVTVSIIMSHIGTVINSMVLDPFTIMLFAGQMVMEIATKVGWLYIVIAILDYMYQRYEFNKNAKMTKQEVKEEYKRLEGDPTIKQAQKQKQREMSQKRQKGSVPGADVVVTNPVHLACAVRYKPEVDKAPVLLAKGQRIFAQEIKDIAEEHNVPIVENEVLARQIYDTTEVGNEVPPELYRAIAEVLAFVYKLGRNRGKNKYKPIVDNKN</sequence>
<evidence type="ECO:0000256" key="10">
    <source>
        <dbReference type="ARBA" id="ARBA00023136"/>
    </source>
</evidence>
<organism evidence="14 15">
    <name type="scientific">Candidatus Termititenax persephonae</name>
    <dbReference type="NCBI Taxonomy" id="2218525"/>
    <lineage>
        <taxon>Bacteria</taxon>
        <taxon>Bacillati</taxon>
        <taxon>Candidatus Margulisiibacteriota</taxon>
        <taxon>Candidatus Termititenacia</taxon>
        <taxon>Candidatus Termititenacales</taxon>
        <taxon>Candidatus Termititenacaceae</taxon>
        <taxon>Candidatus Termititenax</taxon>
    </lineage>
</organism>
<keyword evidence="15" id="KW-1185">Reference proteome</keyword>
<dbReference type="InterPro" id="IPR006135">
    <property type="entry name" value="T3SS_substrate_exporter"/>
</dbReference>
<dbReference type="GO" id="GO:0009306">
    <property type="term" value="P:protein secretion"/>
    <property type="evidence" value="ECO:0007669"/>
    <property type="project" value="InterPro"/>
</dbReference>